<evidence type="ECO:0000313" key="2">
    <source>
        <dbReference type="Proteomes" id="UP000218554"/>
    </source>
</evidence>
<gene>
    <name evidence="1" type="ORF">KF707C_44190</name>
</gene>
<proteinExistence type="predicted"/>
<reference evidence="1 2" key="2">
    <citation type="journal article" date="2017" name="Int. J. Syst. Evol. Microbiol.">
        <title>Pseudomonas furukawaii sp. nov., a polychlorinated biphenyl-degrading bacterium isolated from biphenyl-contaminated soil in Japan.</title>
        <authorList>
            <person name="Kimura N."/>
            <person name="Watanabe T."/>
            <person name="Suenaga H."/>
            <person name="Fujihara H."/>
            <person name="Futagami T."/>
            <person name="Goto M."/>
            <person name="Hanada S."/>
            <person name="Hirose J."/>
        </authorList>
    </citation>
    <scope>NUCLEOTIDE SEQUENCE [LARGE SCALE GENOMIC DNA]</scope>
    <source>
        <strain evidence="2">DSM 10086 / NBRC 110670 / KF707</strain>
    </source>
</reference>
<keyword evidence="2" id="KW-1185">Reference proteome</keyword>
<dbReference type="EMBL" id="AP014862">
    <property type="protein sequence ID" value="BAU76107.1"/>
    <property type="molecule type" value="Genomic_DNA"/>
</dbReference>
<dbReference type="Proteomes" id="UP000218554">
    <property type="component" value="Chromosome"/>
</dbReference>
<accession>A0AAD1FHC0</accession>
<protein>
    <submittedName>
        <fullName evidence="1">Uncharacterized protein</fullName>
    </submittedName>
</protein>
<dbReference type="KEGG" id="pfuw:KF707C_44190"/>
<organism evidence="1 2">
    <name type="scientific">Metapseudomonas furukawaii</name>
    <name type="common">Pseudomonas furukawaii</name>
    <dbReference type="NCBI Taxonomy" id="1149133"/>
    <lineage>
        <taxon>Bacteria</taxon>
        <taxon>Pseudomonadati</taxon>
        <taxon>Pseudomonadota</taxon>
        <taxon>Gammaproteobacteria</taxon>
        <taxon>Pseudomonadales</taxon>
        <taxon>Pseudomonadaceae</taxon>
        <taxon>Metapseudomonas</taxon>
    </lineage>
</organism>
<name>A0AAD1FHC0_METFU</name>
<reference evidence="2" key="1">
    <citation type="submission" date="2015-05" db="EMBL/GenBank/DDBJ databases">
        <title>Draft genome sequencing of a biphenyl-degrading bacterium, Pseudomonas balearica KF707 (=NBRC110670).</title>
        <authorList>
            <person name="Kimura N."/>
            <person name="Hirose J."/>
            <person name="Watanabe T."/>
            <person name="Suenaga H."/>
            <person name="Fujihara H."/>
            <person name="Noguchi M."/>
            <person name="Hashimoto M."/>
            <person name="Shimodaira J."/>
            <person name="Tsuchikane K."/>
            <person name="Hosoyama A."/>
            <person name="Yamazoe A."/>
            <person name="Fujita N."/>
            <person name="Furukawa K."/>
        </authorList>
    </citation>
    <scope>NUCLEOTIDE SEQUENCE [LARGE SCALE GENOMIC DNA]</scope>
    <source>
        <strain evidence="2">DSM 10086 / NBRC 110670 / KF707</strain>
    </source>
</reference>
<dbReference type="AlphaFoldDB" id="A0AAD1FHC0"/>
<evidence type="ECO:0000313" key="1">
    <source>
        <dbReference type="EMBL" id="BAU76107.1"/>
    </source>
</evidence>
<sequence length="40" mass="4615">MRSHLYHLAYLPYDVNPSRRTVASLCRAGRITRASLARLE</sequence>